<dbReference type="Proteomes" id="UP000035682">
    <property type="component" value="Unplaced"/>
</dbReference>
<reference evidence="3" key="2">
    <citation type="submission" date="2020-12" db="UniProtKB">
        <authorList>
            <consortium name="WormBaseParasite"/>
        </authorList>
    </citation>
    <scope>IDENTIFICATION</scope>
</reference>
<gene>
    <name evidence="1 3 4" type="ORF">SRAE_1000110300</name>
</gene>
<accession>A0A090KZ86</accession>
<dbReference type="RefSeq" id="XP_024502037.1">
    <property type="nucleotide sequence ID" value="XM_024648016.1"/>
</dbReference>
<keyword evidence="2" id="KW-1185">Reference proteome</keyword>
<proteinExistence type="predicted"/>
<dbReference type="GeneID" id="36375200"/>
<dbReference type="InterPro" id="IPR012444">
    <property type="entry name" value="DUF1647"/>
</dbReference>
<name>A0A090KZ86_STRRB</name>
<evidence type="ECO:0000313" key="4">
    <source>
        <dbReference type="WormBase" id="SRAE_1000110300"/>
    </source>
</evidence>
<dbReference type="OrthoDB" id="10053392at2759"/>
<dbReference type="EMBL" id="LN609528">
    <property type="protein sequence ID" value="CEF62835.1"/>
    <property type="molecule type" value="Genomic_DNA"/>
</dbReference>
<dbReference type="Pfam" id="PF07801">
    <property type="entry name" value="DUF1647"/>
    <property type="match status" value="2"/>
</dbReference>
<evidence type="ECO:0000313" key="2">
    <source>
        <dbReference type="Proteomes" id="UP000035682"/>
    </source>
</evidence>
<organism evidence="1">
    <name type="scientific">Strongyloides ratti</name>
    <name type="common">Parasitic roundworm</name>
    <dbReference type="NCBI Taxonomy" id="34506"/>
    <lineage>
        <taxon>Eukaryota</taxon>
        <taxon>Metazoa</taxon>
        <taxon>Ecdysozoa</taxon>
        <taxon>Nematoda</taxon>
        <taxon>Chromadorea</taxon>
        <taxon>Rhabditida</taxon>
        <taxon>Tylenchina</taxon>
        <taxon>Panagrolaimomorpha</taxon>
        <taxon>Strongyloidoidea</taxon>
        <taxon>Strongyloididae</taxon>
        <taxon>Strongyloides</taxon>
    </lineage>
</organism>
<dbReference type="AlphaFoldDB" id="A0A090KZ86"/>
<evidence type="ECO:0000313" key="3">
    <source>
        <dbReference type="WBParaSite" id="SRAE_1000110300.1"/>
    </source>
</evidence>
<dbReference type="PANTHER" id="PTHR31389:SF4">
    <property type="entry name" value="LD39211P"/>
    <property type="match status" value="1"/>
</dbReference>
<dbReference type="PANTHER" id="PTHR31389">
    <property type="entry name" value="LD39211P"/>
    <property type="match status" value="1"/>
</dbReference>
<evidence type="ECO:0000313" key="1">
    <source>
        <dbReference type="EMBL" id="CEF62835.1"/>
    </source>
</evidence>
<dbReference type="WBParaSite" id="SRAE_1000110300.1">
    <property type="protein sequence ID" value="SRAE_1000110300.1"/>
    <property type="gene ID" value="WBGene00257705"/>
</dbReference>
<dbReference type="WormBase" id="SRAE_1000110300">
    <property type="protein sequence ID" value="SRP06543"/>
    <property type="gene ID" value="WBGene00257705"/>
</dbReference>
<protein>
    <submittedName>
        <fullName evidence="3">Nucleotide-diphospho-sugar transferase domain-containing protein</fullName>
    </submittedName>
</protein>
<reference evidence="1 2" key="1">
    <citation type="submission" date="2014-09" db="EMBL/GenBank/DDBJ databases">
        <authorList>
            <person name="Martin A.A."/>
        </authorList>
    </citation>
    <scope>NUCLEOTIDE SEQUENCE</scope>
    <source>
        <strain evidence="2">ED321</strain>
        <strain evidence="1">ED321 Heterogonic</strain>
    </source>
</reference>
<sequence length="622" mass="73497">MYHYEMKKNFDVSLYKYLLELNFLKNNYPDVSKEEKMHPVFLTSMSNKYISRGIGLIKSIQHFFPNSNIIVYDLGITKKNLKHLKRSCNVIYKKFNFKKYPKHVLDLKNYAFKAIVIAETLRDYKAIWYIDSSVSFTRSNLTDVYNAMESKKSSYFLHSKAFHGIVRATASETFNYFPTNIKQIVEKRGLMYQAGLAYILRENETMKKIVKWYLLCSLEKDCIAPRHSKRVCDFLTSNKYGYNIDDCHRFDQSIINIILWNTYEGNTTEYTSGIKNFYLIERKRKDKWNSLKYLLFIILFTKICNTMGIKNIANYTKNLDRIKNELKYSNDMKKTFDISLYKYLKQLKLLEKDYPNVTLKERRNPVFVTQMSDAFVPRGIVMLKSILKYFPKSKIIVYDLGLRKNNIIQLKKVCNVIYKKFNFKNYPKHVSNLKTYAFKAIVIAESLKIYKSIWFIDSSITFTRSNLTDVYKAMELKKSSYLLHDDPGHGILRGTVSGTFDYLSSNTTKLLEEKVTMYQSGLAYIVRNNESMKNVIKWFVLCSLQEDCIAPKYSKKQCNGFKSDRYSYNVDNCHRQDQSIINIILWNAYNQNVTEYTSGYNNFYRVKRGQKGQWKSLLFCKK</sequence>
<dbReference type="STRING" id="34506.A0A090KZ86"/>
<dbReference type="CTD" id="36375200"/>
<dbReference type="OMA" id="IDSNIAM"/>